<accession>A0A0F9SS71</accession>
<dbReference type="EMBL" id="LAZR01000375">
    <property type="protein sequence ID" value="KKN71810.1"/>
    <property type="molecule type" value="Genomic_DNA"/>
</dbReference>
<dbReference type="AlphaFoldDB" id="A0A0F9SS71"/>
<reference evidence="1" key="1">
    <citation type="journal article" date="2015" name="Nature">
        <title>Complex archaea that bridge the gap between prokaryotes and eukaryotes.</title>
        <authorList>
            <person name="Spang A."/>
            <person name="Saw J.H."/>
            <person name="Jorgensen S.L."/>
            <person name="Zaremba-Niedzwiedzka K."/>
            <person name="Martijn J."/>
            <person name="Lind A.E."/>
            <person name="van Eijk R."/>
            <person name="Schleper C."/>
            <person name="Guy L."/>
            <person name="Ettema T.J."/>
        </authorList>
    </citation>
    <scope>NUCLEOTIDE SEQUENCE</scope>
</reference>
<sequence>MAKTFAALVNEIQSDLGDDTTTYTDAKVTIQLEKALKKVSEHLPYVRKVSYFIESRTGTATTDTADALVDTTENQFLTTDADKVIHNTQNNTWAVVSDAQYAVSDDKLVLSKDIMVDGDEKYEMYNEGCTSKYQINIEDVTDWVGSAKHGIIAVEYPIGTKRNFIIDGDILTILVDSVSDSKVADPATDTEVLVWFETRQRVSQLVDLAGTVNGTVLAGATTFTIAAVGSGSEVIAEDTLFTFYLFTVRGTYKIKYDLTLSGGGGTIVFWPGLESAPANGAIVVFIGSTLNSVQERLVVELAAAYCGLALQADAISKGGQAVYNRYLEKREKAIAELRSLQKPRTKHSYPRD</sequence>
<gene>
    <name evidence="1" type="ORF">LCGC14_0416640</name>
</gene>
<comment type="caution">
    <text evidence="1">The sequence shown here is derived from an EMBL/GenBank/DDBJ whole genome shotgun (WGS) entry which is preliminary data.</text>
</comment>
<organism evidence="1">
    <name type="scientific">marine sediment metagenome</name>
    <dbReference type="NCBI Taxonomy" id="412755"/>
    <lineage>
        <taxon>unclassified sequences</taxon>
        <taxon>metagenomes</taxon>
        <taxon>ecological metagenomes</taxon>
    </lineage>
</organism>
<proteinExistence type="predicted"/>
<name>A0A0F9SS71_9ZZZZ</name>
<protein>
    <submittedName>
        <fullName evidence="1">Uncharacterized protein</fullName>
    </submittedName>
</protein>
<evidence type="ECO:0000313" key="1">
    <source>
        <dbReference type="EMBL" id="KKN71810.1"/>
    </source>
</evidence>